<accession>A0AAU7UC39</accession>
<evidence type="ECO:0000313" key="1">
    <source>
        <dbReference type="EMBL" id="XBV86167.1"/>
    </source>
</evidence>
<reference evidence="1" key="1">
    <citation type="submission" date="2024-06" db="EMBL/GenBank/DDBJ databases">
        <title>Draft Genome Sequence of Deinococcus sonorensis Type Strain KR-87, a Biofilm Producing Representative of the Genus Deinococcus.</title>
        <authorList>
            <person name="Boren L.S."/>
            <person name="Grosso R.A."/>
            <person name="Hugenberg-Cox A.N."/>
            <person name="Hill J.T.E."/>
            <person name="Albert C.M."/>
            <person name="Tuohy J.M."/>
        </authorList>
    </citation>
    <scope>NUCLEOTIDE SEQUENCE</scope>
    <source>
        <strain evidence="1">KR-87</strain>
    </source>
</reference>
<dbReference type="RefSeq" id="WP_350244221.1">
    <property type="nucleotide sequence ID" value="NZ_CP158299.1"/>
</dbReference>
<dbReference type="AlphaFoldDB" id="A0AAU7UC39"/>
<protein>
    <submittedName>
        <fullName evidence="1">Uncharacterized protein</fullName>
    </submittedName>
</protein>
<dbReference type="KEGG" id="dsc:ABOD76_07645"/>
<sequence>MTPPHQDDAPRLYVLRIWFEHDGLLQVWRASIRLQDQRRAFSSPHDLLSFLEAEVARDGPDRNG</sequence>
<proteinExistence type="predicted"/>
<organism evidence="1">
    <name type="scientific">Deinococcus sonorensis KR-87</name>
    <dbReference type="NCBI Taxonomy" id="694439"/>
    <lineage>
        <taxon>Bacteria</taxon>
        <taxon>Thermotogati</taxon>
        <taxon>Deinococcota</taxon>
        <taxon>Deinococci</taxon>
        <taxon>Deinococcales</taxon>
        <taxon>Deinococcaceae</taxon>
        <taxon>Deinococcus</taxon>
    </lineage>
</organism>
<dbReference type="EMBL" id="CP158299">
    <property type="protein sequence ID" value="XBV86167.1"/>
    <property type="molecule type" value="Genomic_DNA"/>
</dbReference>
<gene>
    <name evidence="1" type="ORF">ABOD76_07645</name>
</gene>
<name>A0AAU7UC39_9DEIO</name>